<reference evidence="2" key="1">
    <citation type="submission" date="2011-06" db="EMBL/GenBank/DDBJ databases">
        <title>Complete genome sequence of Paenibacillus mucilaginosus KNP414.</title>
        <authorList>
            <person name="Wang J."/>
            <person name="Hu S."/>
            <person name="Hu X."/>
            <person name="Zhang B."/>
            <person name="Dong D."/>
            <person name="Zhang S."/>
            <person name="Zhao K."/>
            <person name="Wu D."/>
        </authorList>
    </citation>
    <scope>NUCLEOTIDE SEQUENCE [LARGE SCALE GENOMIC DNA]</scope>
    <source>
        <strain evidence="2">KNP414</strain>
    </source>
</reference>
<name>F8FB28_PAEMK</name>
<reference evidence="1 2" key="2">
    <citation type="journal article" date="2013" name="Genome Announc.">
        <title>Genome Sequence of Growth-Improving Paenibacillus mucilaginosus Strain KNP414.</title>
        <authorList>
            <person name="Lu J.J."/>
            <person name="Wang J.F."/>
            <person name="Hu X.F."/>
        </authorList>
    </citation>
    <scope>NUCLEOTIDE SEQUENCE [LARGE SCALE GENOMIC DNA]</scope>
    <source>
        <strain evidence="1 2">KNP414</strain>
    </source>
</reference>
<proteinExistence type="predicted"/>
<dbReference type="PATRIC" id="fig|1036673.3.peg.2860"/>
<dbReference type="AlphaFoldDB" id="F8FB28"/>
<dbReference type="Proteomes" id="UP000006620">
    <property type="component" value="Chromosome"/>
</dbReference>
<sequence length="41" mass="5073">MGVRSMEQEVLWKSLMMNGSIVMFWRQSMLEKYVKHKKRRI</sequence>
<protein>
    <submittedName>
        <fullName evidence="1">Uncharacterized protein</fullName>
    </submittedName>
</protein>
<dbReference type="HOGENOM" id="CLU_3273780_0_0_9"/>
<dbReference type="EMBL" id="CP002869">
    <property type="protein sequence ID" value="AEI41671.1"/>
    <property type="molecule type" value="Genomic_DNA"/>
</dbReference>
<organism evidence="1 2">
    <name type="scientific">Paenibacillus mucilaginosus (strain KNP414)</name>
    <dbReference type="NCBI Taxonomy" id="1036673"/>
    <lineage>
        <taxon>Bacteria</taxon>
        <taxon>Bacillati</taxon>
        <taxon>Bacillota</taxon>
        <taxon>Bacilli</taxon>
        <taxon>Bacillales</taxon>
        <taxon>Paenibacillaceae</taxon>
        <taxon>Paenibacillus</taxon>
    </lineage>
</organism>
<accession>F8FB28</accession>
<evidence type="ECO:0000313" key="2">
    <source>
        <dbReference type="Proteomes" id="UP000006620"/>
    </source>
</evidence>
<dbReference type="KEGG" id="pms:KNP414_03113"/>
<evidence type="ECO:0000313" key="1">
    <source>
        <dbReference type="EMBL" id="AEI41671.1"/>
    </source>
</evidence>
<gene>
    <name evidence="1" type="ordered locus">KNP414_03113</name>
</gene>